<evidence type="ECO:0000313" key="1">
    <source>
        <dbReference type="EMBL" id="ONI05321.1"/>
    </source>
</evidence>
<gene>
    <name evidence="1" type="ORF">PRUPE_5G001400</name>
</gene>
<proteinExistence type="predicted"/>
<keyword evidence="2" id="KW-1185">Reference proteome</keyword>
<accession>A0A251P190</accession>
<dbReference type="Proteomes" id="UP000006882">
    <property type="component" value="Chromosome G5"/>
</dbReference>
<dbReference type="EMBL" id="CM007655">
    <property type="protein sequence ID" value="ONI05321.1"/>
    <property type="molecule type" value="Genomic_DNA"/>
</dbReference>
<evidence type="ECO:0000313" key="2">
    <source>
        <dbReference type="Proteomes" id="UP000006882"/>
    </source>
</evidence>
<protein>
    <submittedName>
        <fullName evidence="1">Uncharacterized protein</fullName>
    </submittedName>
</protein>
<name>A0A251P190_PRUPE</name>
<organism evidence="1 2">
    <name type="scientific">Prunus persica</name>
    <name type="common">Peach</name>
    <name type="synonym">Amygdalus persica</name>
    <dbReference type="NCBI Taxonomy" id="3760"/>
    <lineage>
        <taxon>Eukaryota</taxon>
        <taxon>Viridiplantae</taxon>
        <taxon>Streptophyta</taxon>
        <taxon>Embryophyta</taxon>
        <taxon>Tracheophyta</taxon>
        <taxon>Spermatophyta</taxon>
        <taxon>Magnoliopsida</taxon>
        <taxon>eudicotyledons</taxon>
        <taxon>Gunneridae</taxon>
        <taxon>Pentapetalae</taxon>
        <taxon>rosids</taxon>
        <taxon>fabids</taxon>
        <taxon>Rosales</taxon>
        <taxon>Rosaceae</taxon>
        <taxon>Amygdaloideae</taxon>
        <taxon>Amygdaleae</taxon>
        <taxon>Prunus</taxon>
    </lineage>
</organism>
<dbReference type="AlphaFoldDB" id="A0A251P190"/>
<sequence length="92" mass="10625">MVTRHIIIESSLRIMACYSVIHKDTKRHVQNDDAQTLSKDINRHVILEFLGPLFTMVLQKSTLILAQRPDIFKSIESPKLVQYYSTSSHKIS</sequence>
<dbReference type="Gramene" id="ONI05321">
    <property type="protein sequence ID" value="ONI05321"/>
    <property type="gene ID" value="PRUPE_5G001400"/>
</dbReference>
<reference evidence="1 2" key="1">
    <citation type="journal article" date="2013" name="Nat. Genet.">
        <title>The high-quality draft genome of peach (Prunus persica) identifies unique patterns of genetic diversity, domestication and genome evolution.</title>
        <authorList>
            <consortium name="International Peach Genome Initiative"/>
            <person name="Verde I."/>
            <person name="Abbott A.G."/>
            <person name="Scalabrin S."/>
            <person name="Jung S."/>
            <person name="Shu S."/>
            <person name="Marroni F."/>
            <person name="Zhebentyayeva T."/>
            <person name="Dettori M.T."/>
            <person name="Grimwood J."/>
            <person name="Cattonaro F."/>
            <person name="Zuccolo A."/>
            <person name="Rossini L."/>
            <person name="Jenkins J."/>
            <person name="Vendramin E."/>
            <person name="Meisel L.A."/>
            <person name="Decroocq V."/>
            <person name="Sosinski B."/>
            <person name="Prochnik S."/>
            <person name="Mitros T."/>
            <person name="Policriti A."/>
            <person name="Cipriani G."/>
            <person name="Dondini L."/>
            <person name="Ficklin S."/>
            <person name="Goodstein D.M."/>
            <person name="Xuan P."/>
            <person name="Del Fabbro C."/>
            <person name="Aramini V."/>
            <person name="Copetti D."/>
            <person name="Gonzalez S."/>
            <person name="Horner D.S."/>
            <person name="Falchi R."/>
            <person name="Lucas S."/>
            <person name="Mica E."/>
            <person name="Maldonado J."/>
            <person name="Lazzari B."/>
            <person name="Bielenberg D."/>
            <person name="Pirona R."/>
            <person name="Miculan M."/>
            <person name="Barakat A."/>
            <person name="Testolin R."/>
            <person name="Stella A."/>
            <person name="Tartarini S."/>
            <person name="Tonutti P."/>
            <person name="Arus P."/>
            <person name="Orellana A."/>
            <person name="Wells C."/>
            <person name="Main D."/>
            <person name="Vizzotto G."/>
            <person name="Silva H."/>
            <person name="Salamini F."/>
            <person name="Schmutz J."/>
            <person name="Morgante M."/>
            <person name="Rokhsar D.S."/>
        </authorList>
    </citation>
    <scope>NUCLEOTIDE SEQUENCE [LARGE SCALE GENOMIC DNA]</scope>
    <source>
        <strain evidence="2">cv. Nemared</strain>
    </source>
</reference>